<dbReference type="AlphaFoldDB" id="A0A318J4S3"/>
<protein>
    <submittedName>
        <fullName evidence="1">Uncharacterized protein</fullName>
    </submittedName>
</protein>
<proteinExistence type="predicted"/>
<evidence type="ECO:0000313" key="2">
    <source>
        <dbReference type="Proteomes" id="UP000247792"/>
    </source>
</evidence>
<sequence>MLAIPADKPEVIFSSMDMQKINIGELANHAPWIAKSSQIAGRALDLSIGLE</sequence>
<reference evidence="1 2" key="1">
    <citation type="submission" date="2018-05" db="EMBL/GenBank/DDBJ databases">
        <title>Genomic Encyclopedia of Type Strains, Phase IV (KMG-IV): sequencing the most valuable type-strain genomes for metagenomic binning, comparative biology and taxonomic classification.</title>
        <authorList>
            <person name="Goeker M."/>
        </authorList>
    </citation>
    <scope>NUCLEOTIDE SEQUENCE [LARGE SCALE GENOMIC DNA]</scope>
    <source>
        <strain evidence="1 2">DSM 19792</strain>
    </source>
</reference>
<dbReference type="Proteomes" id="UP000247792">
    <property type="component" value="Unassembled WGS sequence"/>
</dbReference>
<comment type="caution">
    <text evidence="1">The sequence shown here is derived from an EMBL/GenBank/DDBJ whole genome shotgun (WGS) entry which is preliminary data.</text>
</comment>
<keyword evidence="2" id="KW-1185">Reference proteome</keyword>
<name>A0A318J4S3_9BURK</name>
<gene>
    <name evidence="1" type="ORF">DFR42_10350</name>
</gene>
<dbReference type="EMBL" id="QJKB01000003">
    <property type="protein sequence ID" value="PXX43782.1"/>
    <property type="molecule type" value="Genomic_DNA"/>
</dbReference>
<evidence type="ECO:0000313" key="1">
    <source>
        <dbReference type="EMBL" id="PXX43782.1"/>
    </source>
</evidence>
<accession>A0A318J4S3</accession>
<organism evidence="1 2">
    <name type="scientific">Undibacterium pigrum</name>
    <dbReference type="NCBI Taxonomy" id="401470"/>
    <lineage>
        <taxon>Bacteria</taxon>
        <taxon>Pseudomonadati</taxon>
        <taxon>Pseudomonadota</taxon>
        <taxon>Betaproteobacteria</taxon>
        <taxon>Burkholderiales</taxon>
        <taxon>Oxalobacteraceae</taxon>
        <taxon>Undibacterium</taxon>
    </lineage>
</organism>